<evidence type="ECO:0000313" key="2">
    <source>
        <dbReference type="Proteomes" id="UP000663832"/>
    </source>
</evidence>
<dbReference type="Proteomes" id="UP000663832">
    <property type="component" value="Unassembled WGS sequence"/>
</dbReference>
<proteinExistence type="predicted"/>
<organism evidence="1 2">
    <name type="scientific">Adineta steineri</name>
    <dbReference type="NCBI Taxonomy" id="433720"/>
    <lineage>
        <taxon>Eukaryota</taxon>
        <taxon>Metazoa</taxon>
        <taxon>Spiralia</taxon>
        <taxon>Gnathifera</taxon>
        <taxon>Rotifera</taxon>
        <taxon>Eurotatoria</taxon>
        <taxon>Bdelloidea</taxon>
        <taxon>Adinetida</taxon>
        <taxon>Adinetidae</taxon>
        <taxon>Adineta</taxon>
    </lineage>
</organism>
<dbReference type="EMBL" id="CAJNOM010000079">
    <property type="protein sequence ID" value="CAF0997825.1"/>
    <property type="molecule type" value="Genomic_DNA"/>
</dbReference>
<evidence type="ECO:0000313" key="1">
    <source>
        <dbReference type="EMBL" id="CAF0997825.1"/>
    </source>
</evidence>
<feature type="non-terminal residue" evidence="1">
    <location>
        <position position="1"/>
    </location>
</feature>
<comment type="caution">
    <text evidence="1">The sequence shown here is derived from an EMBL/GenBank/DDBJ whole genome shotgun (WGS) entry which is preliminary data.</text>
</comment>
<sequence>VIIDKVQLENTSLNQTSYYNAIF</sequence>
<accession>A0A814GL81</accession>
<dbReference type="AlphaFoldDB" id="A0A814GL81"/>
<name>A0A814GL81_9BILA</name>
<keyword evidence="2" id="KW-1185">Reference proteome</keyword>
<protein>
    <submittedName>
        <fullName evidence="1">Uncharacterized protein</fullName>
    </submittedName>
</protein>
<reference evidence="1" key="1">
    <citation type="submission" date="2021-02" db="EMBL/GenBank/DDBJ databases">
        <authorList>
            <person name="Nowell W R."/>
        </authorList>
    </citation>
    <scope>NUCLEOTIDE SEQUENCE</scope>
</reference>
<gene>
    <name evidence="1" type="ORF">QVE165_LOCUS14758</name>
</gene>